<evidence type="ECO:0000256" key="10">
    <source>
        <dbReference type="HAMAP-Rule" id="MF_00462"/>
    </source>
</evidence>
<dbReference type="STRING" id="99656.SAMN05421659_110140"/>
<keyword evidence="4 10" id="KW-0288">FMN</keyword>
<feature type="transmembrane region" description="Helical" evidence="10">
    <location>
        <begin position="93"/>
        <end position="126"/>
    </location>
</feature>
<feature type="transmembrane region" description="Helical" evidence="10">
    <location>
        <begin position="289"/>
        <end position="307"/>
    </location>
</feature>
<organism evidence="11 12">
    <name type="scientific">[Clostridium] fimetarium</name>
    <dbReference type="NCBI Taxonomy" id="99656"/>
    <lineage>
        <taxon>Bacteria</taxon>
        <taxon>Bacillati</taxon>
        <taxon>Bacillota</taxon>
        <taxon>Clostridia</taxon>
        <taxon>Lachnospirales</taxon>
        <taxon>Lachnospiraceae</taxon>
    </lineage>
</organism>
<evidence type="ECO:0000256" key="4">
    <source>
        <dbReference type="ARBA" id="ARBA00022643"/>
    </source>
</evidence>
<keyword evidence="7 10" id="KW-0249">Electron transport</keyword>
<name>A0A1I0R0P6_9FIRM</name>
<dbReference type="GO" id="GO:0005886">
    <property type="term" value="C:plasma membrane"/>
    <property type="evidence" value="ECO:0007669"/>
    <property type="project" value="UniProtKB-SubCell"/>
</dbReference>
<dbReference type="GO" id="GO:0055085">
    <property type="term" value="P:transmembrane transport"/>
    <property type="evidence" value="ECO:0007669"/>
    <property type="project" value="InterPro"/>
</dbReference>
<evidence type="ECO:0000256" key="2">
    <source>
        <dbReference type="ARBA" id="ARBA00022553"/>
    </source>
</evidence>
<feature type="transmembrane region" description="Helical" evidence="10">
    <location>
        <begin position="233"/>
        <end position="254"/>
    </location>
</feature>
<dbReference type="InterPro" id="IPR011303">
    <property type="entry name" value="RnfD_bac"/>
</dbReference>
<evidence type="ECO:0000313" key="11">
    <source>
        <dbReference type="EMBL" id="SEW33624.1"/>
    </source>
</evidence>
<dbReference type="PANTHER" id="PTHR30578">
    <property type="entry name" value="ELECTRON TRANSPORT COMPLEX PROTEIN RNFD"/>
    <property type="match status" value="1"/>
</dbReference>
<dbReference type="EC" id="7.-.-.-" evidence="10"/>
<dbReference type="Pfam" id="PF03116">
    <property type="entry name" value="NQR2_RnfD_RnfE"/>
    <property type="match status" value="1"/>
</dbReference>
<evidence type="ECO:0000256" key="9">
    <source>
        <dbReference type="ARBA" id="ARBA00023136"/>
    </source>
</evidence>
<keyword evidence="6 10" id="KW-1278">Translocase</keyword>
<comment type="function">
    <text evidence="10">Part of a membrane-bound complex that couples electron transfer with translocation of ions across the membrane.</text>
</comment>
<comment type="similarity">
    <text evidence="10">Belongs to the NqrB/RnfD family.</text>
</comment>
<evidence type="ECO:0000256" key="1">
    <source>
        <dbReference type="ARBA" id="ARBA00022448"/>
    </source>
</evidence>
<keyword evidence="2 10" id="KW-0597">Phosphoprotein</keyword>
<keyword evidence="1 10" id="KW-0813">Transport</keyword>
<keyword evidence="9 10" id="KW-0472">Membrane</keyword>
<feature type="modified residue" description="FMN phosphoryl threonine" evidence="10">
    <location>
        <position position="173"/>
    </location>
</feature>
<dbReference type="Proteomes" id="UP000199701">
    <property type="component" value="Unassembled WGS sequence"/>
</dbReference>
<feature type="transmembrane region" description="Helical" evidence="10">
    <location>
        <begin position="208"/>
        <end position="226"/>
    </location>
</feature>
<reference evidence="11 12" key="1">
    <citation type="submission" date="2016-10" db="EMBL/GenBank/DDBJ databases">
        <authorList>
            <person name="de Groot N.N."/>
        </authorList>
    </citation>
    <scope>NUCLEOTIDE SEQUENCE [LARGE SCALE GENOMIC DNA]</scope>
    <source>
        <strain evidence="11 12">DSM 9179</strain>
    </source>
</reference>
<comment type="subunit">
    <text evidence="10">The complex is composed of six subunits: RnfA, RnfB, RnfC, RnfD, RnfE and RnfG.</text>
</comment>
<protein>
    <recommendedName>
        <fullName evidence="10">Ion-translocating oxidoreductase complex subunit D</fullName>
        <ecNumber evidence="10">7.-.-.-</ecNumber>
    </recommendedName>
    <alternativeName>
        <fullName evidence="10">Rnf electron transport complex subunit D</fullName>
    </alternativeName>
</protein>
<evidence type="ECO:0000256" key="8">
    <source>
        <dbReference type="ARBA" id="ARBA00022989"/>
    </source>
</evidence>
<sequence length="348" mass="37566">MNVDKINEGELIREAELIEDSMLNVNISPHIHADNSVPKIMWTVFAALTPAAIFGMVHFGIQAAIIILLGIISAVIFEAMIQKIRGKITVSDGSAALTGLLLAMCLPPTVPYFVPVVGSFIAIVIVKHSMGGLGNNLFNPAHIGRAALLVSWPTLMTKWSTITTSVDAVTSATPLNILKNNGYDQLLTTYGGKSKLYEALFFGTRNGSIGETCTILLVIGGAFLIYKRYIDWIVPVCMIGTVGILTFVYGPNGLFTGDPIFHMMAGGLIIGAFFMATDMVTTPITRKGRVIFAVGAGALTVLIRLVGGYPEGVCYSILLMNAVTPLIDQLVRPRLFGRRVRQYVRTSK</sequence>
<dbReference type="NCBIfam" id="TIGR01946">
    <property type="entry name" value="rnfD"/>
    <property type="match status" value="1"/>
</dbReference>
<keyword evidence="12" id="KW-1185">Reference proteome</keyword>
<keyword evidence="3 10" id="KW-0285">Flavoprotein</keyword>
<evidence type="ECO:0000256" key="7">
    <source>
        <dbReference type="ARBA" id="ARBA00022982"/>
    </source>
</evidence>
<proteinExistence type="inferred from homology"/>
<accession>A0A1I0R0P6</accession>
<keyword evidence="8 10" id="KW-1133">Transmembrane helix</keyword>
<dbReference type="InterPro" id="IPR004338">
    <property type="entry name" value="NqrB/RnfD"/>
</dbReference>
<dbReference type="GO" id="GO:0022900">
    <property type="term" value="P:electron transport chain"/>
    <property type="evidence" value="ECO:0007669"/>
    <property type="project" value="UniProtKB-UniRule"/>
</dbReference>
<dbReference type="EMBL" id="FOJI01000010">
    <property type="protein sequence ID" value="SEW33624.1"/>
    <property type="molecule type" value="Genomic_DNA"/>
</dbReference>
<dbReference type="RefSeq" id="WP_242941039.1">
    <property type="nucleotide sequence ID" value="NZ_FOJI01000010.1"/>
</dbReference>
<evidence type="ECO:0000256" key="3">
    <source>
        <dbReference type="ARBA" id="ARBA00022630"/>
    </source>
</evidence>
<evidence type="ECO:0000313" key="12">
    <source>
        <dbReference type="Proteomes" id="UP000199701"/>
    </source>
</evidence>
<feature type="transmembrane region" description="Helical" evidence="10">
    <location>
        <begin position="63"/>
        <end position="81"/>
    </location>
</feature>
<keyword evidence="5 10" id="KW-0812">Transmembrane</keyword>
<comment type="subcellular location">
    <subcellularLocation>
        <location evidence="10">Cell membrane</location>
        <topology evidence="10">Multi-pass membrane protein</topology>
    </subcellularLocation>
</comment>
<dbReference type="PANTHER" id="PTHR30578:SF0">
    <property type="entry name" value="ION-TRANSLOCATING OXIDOREDUCTASE COMPLEX SUBUNIT D"/>
    <property type="match status" value="1"/>
</dbReference>
<comment type="caution">
    <text evidence="10">Lacks conserved residue(s) required for the propagation of feature annotation.</text>
</comment>
<keyword evidence="10" id="KW-1003">Cell membrane</keyword>
<feature type="transmembrane region" description="Helical" evidence="10">
    <location>
        <begin position="260"/>
        <end position="277"/>
    </location>
</feature>
<gene>
    <name evidence="10" type="primary">rnfD</name>
    <name evidence="11" type="ORF">SAMN05421659_110140</name>
</gene>
<dbReference type="HAMAP" id="MF_00462">
    <property type="entry name" value="RsxD_RnfD"/>
    <property type="match status" value="1"/>
</dbReference>
<evidence type="ECO:0000256" key="5">
    <source>
        <dbReference type="ARBA" id="ARBA00022692"/>
    </source>
</evidence>
<evidence type="ECO:0000256" key="6">
    <source>
        <dbReference type="ARBA" id="ARBA00022967"/>
    </source>
</evidence>
<comment type="cofactor">
    <cofactor evidence="10">
        <name>FMN</name>
        <dbReference type="ChEBI" id="CHEBI:58210"/>
    </cofactor>
</comment>
<dbReference type="AlphaFoldDB" id="A0A1I0R0P6"/>